<dbReference type="EMBL" id="JANPWB010000015">
    <property type="protein sequence ID" value="KAJ1087811.1"/>
    <property type="molecule type" value="Genomic_DNA"/>
</dbReference>
<protein>
    <submittedName>
        <fullName evidence="1">Uncharacterized protein</fullName>
    </submittedName>
</protein>
<proteinExistence type="predicted"/>
<comment type="caution">
    <text evidence="1">The sequence shown here is derived from an EMBL/GenBank/DDBJ whole genome shotgun (WGS) entry which is preliminary data.</text>
</comment>
<gene>
    <name evidence="1" type="ORF">NDU88_000974</name>
    <name evidence="2" type="ORF">NDU88_000975</name>
</gene>
<evidence type="ECO:0000313" key="1">
    <source>
        <dbReference type="EMBL" id="KAJ1087811.1"/>
    </source>
</evidence>
<dbReference type="AlphaFoldDB" id="A0AAV7L848"/>
<sequence length="97" mass="10955">MCDRSDRDRASSAALLQLGPPFTGRYDACIYPDTGTFPIPHPGCEISDRTDRVRVYPRGYPPARVALYRAARCLRSPPYRHSPYPLPVSYLATRSRV</sequence>
<name>A0AAV7L848_PLEWA</name>
<evidence type="ECO:0000313" key="2">
    <source>
        <dbReference type="EMBL" id="KAJ1087812.1"/>
    </source>
</evidence>
<reference evidence="1" key="1">
    <citation type="journal article" date="2022" name="bioRxiv">
        <title>Sequencing and chromosome-scale assembly of the giantPleurodeles waltlgenome.</title>
        <authorList>
            <person name="Brown T."/>
            <person name="Elewa A."/>
            <person name="Iarovenko S."/>
            <person name="Subramanian E."/>
            <person name="Araus A.J."/>
            <person name="Petzold A."/>
            <person name="Susuki M."/>
            <person name="Suzuki K.-i.T."/>
            <person name="Hayashi T."/>
            <person name="Toyoda A."/>
            <person name="Oliveira C."/>
            <person name="Osipova E."/>
            <person name="Leigh N.D."/>
            <person name="Simon A."/>
            <person name="Yun M.H."/>
        </authorList>
    </citation>
    <scope>NUCLEOTIDE SEQUENCE</scope>
    <source>
        <strain evidence="1">20211129_DDA</strain>
        <tissue evidence="1">Liver</tissue>
    </source>
</reference>
<dbReference type="Proteomes" id="UP001066276">
    <property type="component" value="Chromosome 11"/>
</dbReference>
<dbReference type="EMBL" id="JANPWB010000015">
    <property type="protein sequence ID" value="KAJ1087812.1"/>
    <property type="molecule type" value="Genomic_DNA"/>
</dbReference>
<evidence type="ECO:0000313" key="3">
    <source>
        <dbReference type="Proteomes" id="UP001066276"/>
    </source>
</evidence>
<keyword evidence="3" id="KW-1185">Reference proteome</keyword>
<organism evidence="1 3">
    <name type="scientific">Pleurodeles waltl</name>
    <name type="common">Iberian ribbed newt</name>
    <dbReference type="NCBI Taxonomy" id="8319"/>
    <lineage>
        <taxon>Eukaryota</taxon>
        <taxon>Metazoa</taxon>
        <taxon>Chordata</taxon>
        <taxon>Craniata</taxon>
        <taxon>Vertebrata</taxon>
        <taxon>Euteleostomi</taxon>
        <taxon>Amphibia</taxon>
        <taxon>Batrachia</taxon>
        <taxon>Caudata</taxon>
        <taxon>Salamandroidea</taxon>
        <taxon>Salamandridae</taxon>
        <taxon>Pleurodelinae</taxon>
        <taxon>Pleurodeles</taxon>
    </lineage>
</organism>
<accession>A0AAV7L848</accession>